<proteinExistence type="predicted"/>
<name>A0A0A0UYL2_9VIRU</name>
<accession>A0A0A0UYL2</accession>
<dbReference type="Gene3D" id="3.90.320.10">
    <property type="match status" value="1"/>
</dbReference>
<sequence length="291" mass="32137">MGVQTMKTIDTLVEDIYSVLKGGNGWSGNNGSFLGEAIAFSSNRRFSKQNKPRRYLSLSSVGSSCERKLWLRINGVDPEEEVSGPDLLKFFYGDMVEELVLSLASAAGHSVVGQQDELVVDGVRGHRDCVIDGMTVDVKTASPYSFKKFVEGTLHQEDSFGYLSQLSSYVYAAKNDPLVTDKNRGAFLVINKVSGEICLDIHDFSNTLEEKPQEISKVRAMVKSDKMPDRLATVPMSKTSPNTKLCTSCTFCGHKKTCWPEMRVFQYSNGPVYLVDVVSEPNVPEVTDAAF</sequence>
<evidence type="ECO:0008006" key="2">
    <source>
        <dbReference type="Google" id="ProtNLM"/>
    </source>
</evidence>
<reference evidence="1" key="1">
    <citation type="journal article" date="2014" name="Proc. Natl. Acad. Sci. U.S.A.">
        <title>Ribonucleotide reductases reveal novel viral diversity and predict biological and ecological features of unknown marine viruses.</title>
        <authorList>
            <person name="Sakowski E.G."/>
            <person name="Munsell E.V."/>
            <person name="Hyatt M."/>
            <person name="Kress W."/>
            <person name="Williamson S.J."/>
            <person name="Nasko D.J."/>
            <person name="Polson S.W."/>
            <person name="Wommack K.E."/>
        </authorList>
    </citation>
    <scope>NUCLEOTIDE SEQUENCE</scope>
</reference>
<protein>
    <recommendedName>
        <fullName evidence="2">PD-(D/E)XK endonuclease-like domain-containing protein</fullName>
    </recommendedName>
</protein>
<organism evidence="1">
    <name type="scientific">uncultured virus</name>
    <dbReference type="NCBI Taxonomy" id="340016"/>
    <lineage>
        <taxon>Viruses</taxon>
        <taxon>environmental samples</taxon>
    </lineage>
</organism>
<dbReference type="EMBL" id="KM520334">
    <property type="protein sequence ID" value="AIW56771.1"/>
    <property type="molecule type" value="Genomic_DNA"/>
</dbReference>
<dbReference type="InterPro" id="IPR011604">
    <property type="entry name" value="PDDEXK-like_dom_sf"/>
</dbReference>
<evidence type="ECO:0000313" key="1">
    <source>
        <dbReference type="EMBL" id="AIW56771.1"/>
    </source>
</evidence>